<dbReference type="Proteomes" id="UP001642464">
    <property type="component" value="Unassembled WGS sequence"/>
</dbReference>
<dbReference type="SUPFAM" id="SSF49879">
    <property type="entry name" value="SMAD/FHA domain"/>
    <property type="match status" value="1"/>
</dbReference>
<dbReference type="InterPro" id="IPR008984">
    <property type="entry name" value="SMAD_FHA_dom_sf"/>
</dbReference>
<keyword evidence="5" id="KW-1185">Reference proteome</keyword>
<dbReference type="SMART" id="SM00240">
    <property type="entry name" value="FHA"/>
    <property type="match status" value="1"/>
</dbReference>
<dbReference type="InterPro" id="IPR000253">
    <property type="entry name" value="FHA_dom"/>
</dbReference>
<feature type="coiled-coil region" evidence="1">
    <location>
        <begin position="167"/>
        <end position="326"/>
    </location>
</feature>
<protein>
    <submittedName>
        <fullName evidence="4">Reticulocyte-binding protein 2 homolog a</fullName>
    </submittedName>
</protein>
<feature type="region of interest" description="Disordered" evidence="2">
    <location>
        <begin position="402"/>
        <end position="435"/>
    </location>
</feature>
<proteinExistence type="predicted"/>
<evidence type="ECO:0000256" key="1">
    <source>
        <dbReference type="SAM" id="Coils"/>
    </source>
</evidence>
<dbReference type="Pfam" id="PF00498">
    <property type="entry name" value="FHA"/>
    <property type="match status" value="1"/>
</dbReference>
<organism evidence="4 5">
    <name type="scientific">Durusdinium trenchii</name>
    <dbReference type="NCBI Taxonomy" id="1381693"/>
    <lineage>
        <taxon>Eukaryota</taxon>
        <taxon>Sar</taxon>
        <taxon>Alveolata</taxon>
        <taxon>Dinophyceae</taxon>
        <taxon>Suessiales</taxon>
        <taxon>Symbiodiniaceae</taxon>
        <taxon>Durusdinium</taxon>
    </lineage>
</organism>
<reference evidence="4 5" key="1">
    <citation type="submission" date="2024-02" db="EMBL/GenBank/DDBJ databases">
        <authorList>
            <person name="Chen Y."/>
            <person name="Shah S."/>
            <person name="Dougan E. K."/>
            <person name="Thang M."/>
            <person name="Chan C."/>
        </authorList>
    </citation>
    <scope>NUCLEOTIDE SEQUENCE [LARGE SCALE GENOMIC DNA]</scope>
</reference>
<sequence length="435" mass="48088">MPWRLLALHAAEDPVPLPCDGDASIGRRPNNFLVCQDRAVSGTHCVLHCSASGPPVFEDCSTNGSFVNDVKLQKGERQQLAHGDVLSLTKPPEDGIASGPRVQYKLVYEEHKDIQHDFQGAGGEFPATAPDPKHVAERLVEHCFAQDLLVQEQQSKAKLTADLLVSQRKLDEERHAVENLARELQKTRQQVEEERLKRHDAEEQKTKLASEMDALRAEALQLEEVTLAHEDLQARHSASEQEFRNLLGRCEELEVEQLQLRQEVAHAAEAQQKSAQQLAELQSRARQVQERSERLQQLRREAQRALGQMNEEQQRLKEELQAAACSPAKLQAVAPNQATVEKEGCCDLKARRQSAWRTKAEDPLVGAQATLAAIDLDNGEVIQAAETGANITGPNASCGASLGQADQVPDAQGGSTAWSLEVMEIDPPSKKLRRN</sequence>
<dbReference type="EMBL" id="CAXAMM010016147">
    <property type="protein sequence ID" value="CAK9038164.1"/>
    <property type="molecule type" value="Genomic_DNA"/>
</dbReference>
<name>A0ABP0LHT1_9DINO</name>
<evidence type="ECO:0000313" key="5">
    <source>
        <dbReference type="Proteomes" id="UP001642464"/>
    </source>
</evidence>
<evidence type="ECO:0000313" key="4">
    <source>
        <dbReference type="EMBL" id="CAK9038164.1"/>
    </source>
</evidence>
<accession>A0ABP0LHT1</accession>
<evidence type="ECO:0000256" key="2">
    <source>
        <dbReference type="SAM" id="MobiDB-lite"/>
    </source>
</evidence>
<dbReference type="PROSITE" id="PS50006">
    <property type="entry name" value="FHA_DOMAIN"/>
    <property type="match status" value="1"/>
</dbReference>
<feature type="domain" description="FHA" evidence="3">
    <location>
        <begin position="23"/>
        <end position="72"/>
    </location>
</feature>
<gene>
    <name evidence="4" type="ORF">SCF082_LOCUS22491</name>
</gene>
<keyword evidence="1" id="KW-0175">Coiled coil</keyword>
<evidence type="ECO:0000259" key="3">
    <source>
        <dbReference type="PROSITE" id="PS50006"/>
    </source>
</evidence>
<dbReference type="Gene3D" id="2.60.200.20">
    <property type="match status" value="1"/>
</dbReference>
<comment type="caution">
    <text evidence="4">The sequence shown here is derived from an EMBL/GenBank/DDBJ whole genome shotgun (WGS) entry which is preliminary data.</text>
</comment>